<feature type="compositionally biased region" description="Basic and acidic residues" evidence="3">
    <location>
        <begin position="949"/>
        <end position="963"/>
    </location>
</feature>
<feature type="region of interest" description="Disordered" evidence="3">
    <location>
        <begin position="945"/>
        <end position="990"/>
    </location>
</feature>
<dbReference type="InterPro" id="IPR000210">
    <property type="entry name" value="BTB/POZ_dom"/>
</dbReference>
<dbReference type="Gene3D" id="3.30.710.10">
    <property type="entry name" value="Potassium Channel Kv1.1, Chain A"/>
    <property type="match status" value="1"/>
</dbReference>
<sequence>MSQTATGLAQQFCVRWNSHLGSLGAAFPQLLAGQRFVDVTLACEGHQVHCHRLVLAACSTYFENLLGENPCKHPIIILPRDIKLWAIQALVDFMYKGEVNVSQAGLPDLMKCAEILKIRGLCGSDAALNLNQVHSPPGSGNQYQQQQHHSSANSNQQQQHHSSANSNDAGETIDHGRTSDGPFTGRHGSGQIQSARLQQTNASSGPKRQLLNSLNLQPIDGSSHQQQNDDGTHSDNGESGNEICIKTEDLVIDEDDTGSRQCGDDDELAMDSNDKSTSDAIRCEQYLGVHPMDAEARVNDRVGSDSLRDRMEEEMEVGEKMIDDGGMVMQKSEPNHPNRHQFVPDEYDNFANANEDGDVDDNDLMEVREETEAATQEAANRKQRKLIPSGQHSTHSNELLAPASSSTSTTASSLSNSSAFSANNTGKSQLQSKANGGSRAIGSVPSLSSINTTVRSVPSGSRGSIRVKSIENLFENYQAKQSPKSSRDKRKITPHPSSVVVLGCSGANISENDSASEHSSSLIYNRNELDAYVKQQRMPKTTGERQPDGVGDETNASTVSDGDGYENIICSPNFPQLNEVGAGGYKAEEDDEDEEYGDEYAIQLLAEEIDSSMLANGGGESEGDEILYKPPALMALGSAKGTHSGKAAGIRSYGTGGPTSTLTIRKLERQARGSVNVPQTNSLTRTVNRRPRLTGRSKDALHQLLNSNGAPPPVPFTLRNPRGNQPRTYNTEALWAALMDVKAGESIYRSSQNATELDETVGHQVRLSDAEAIERGSRKEAHHQRTDQPNTIAGAAYLPAEFPLANVTCEYDLNTEHPVPQDSGTVGRRVRRSEEILRQAAEYVSRGETFQNVSLKFDIPISTIRFYMARKGILPRRKRGRTAMFPCSISNRQQQQQLATIDAVTSTPVSTFIPPPNLIDQQQQQQYRQQLNENMSIADTLSAAAKMVDPSHGEEKPPDETRGGSRSPSPSGPPFHFANYKLPDLRPDLL</sequence>
<dbReference type="SMART" id="SM00225">
    <property type="entry name" value="BTB"/>
    <property type="match status" value="1"/>
</dbReference>
<name>A0A182PEL8_9DIPT</name>
<reference evidence="5" key="2">
    <citation type="submission" date="2020-05" db="UniProtKB">
        <authorList>
            <consortium name="EnsemblMetazoa"/>
        </authorList>
    </citation>
    <scope>IDENTIFICATION</scope>
    <source>
        <strain evidence="5">Epiroticus2</strain>
    </source>
</reference>
<feature type="region of interest" description="Disordered" evidence="3">
    <location>
        <begin position="705"/>
        <end position="725"/>
    </location>
</feature>
<dbReference type="VEuPathDB" id="VectorBase:AEPI005373"/>
<feature type="compositionally biased region" description="Low complexity" evidence="3">
    <location>
        <begin position="144"/>
        <end position="167"/>
    </location>
</feature>
<dbReference type="SUPFAM" id="SSF54695">
    <property type="entry name" value="POZ domain"/>
    <property type="match status" value="1"/>
</dbReference>
<evidence type="ECO:0000313" key="6">
    <source>
        <dbReference type="Proteomes" id="UP000075885"/>
    </source>
</evidence>
<feature type="compositionally biased region" description="Low complexity" evidence="3">
    <location>
        <begin position="403"/>
        <end position="425"/>
    </location>
</feature>
<feature type="compositionally biased region" description="Polar residues" evidence="3">
    <location>
        <begin position="190"/>
        <end position="229"/>
    </location>
</feature>
<dbReference type="PROSITE" id="PS50097">
    <property type="entry name" value="BTB"/>
    <property type="match status" value="1"/>
</dbReference>
<feature type="region of interest" description="Disordered" evidence="3">
    <location>
        <begin position="132"/>
        <end position="242"/>
    </location>
</feature>
<keyword evidence="6" id="KW-1185">Reference proteome</keyword>
<evidence type="ECO:0000313" key="5">
    <source>
        <dbReference type="EnsemblMetazoa" id="AEPI005373-PA"/>
    </source>
</evidence>
<accession>A0A182PEL8</accession>
<protein>
    <submittedName>
        <fullName evidence="5">BTB domain-containing protein</fullName>
    </submittedName>
</protein>
<feature type="region of interest" description="Disordered" evidence="3">
    <location>
        <begin position="537"/>
        <end position="563"/>
    </location>
</feature>
<dbReference type="GO" id="GO:0005634">
    <property type="term" value="C:nucleus"/>
    <property type="evidence" value="ECO:0007669"/>
    <property type="project" value="UniProtKB-SubCell"/>
</dbReference>
<dbReference type="PANTHER" id="PTHR23110:SF108">
    <property type="entry name" value="LD19131P"/>
    <property type="match status" value="1"/>
</dbReference>
<dbReference type="InterPro" id="IPR051095">
    <property type="entry name" value="Dros_DevTransReg"/>
</dbReference>
<feature type="compositionally biased region" description="Polar residues" evidence="3">
    <location>
        <begin position="426"/>
        <end position="435"/>
    </location>
</feature>
<evidence type="ECO:0000259" key="4">
    <source>
        <dbReference type="PROSITE" id="PS50097"/>
    </source>
</evidence>
<keyword evidence="2" id="KW-0539">Nucleus</keyword>
<dbReference type="STRING" id="199890.A0A182PEL8"/>
<dbReference type="PANTHER" id="PTHR23110">
    <property type="entry name" value="BTB DOMAIN TRANSCRIPTION FACTOR"/>
    <property type="match status" value="1"/>
</dbReference>
<feature type="compositionally biased region" description="Polar residues" evidence="3">
    <location>
        <begin position="132"/>
        <end position="143"/>
    </location>
</feature>
<evidence type="ECO:0000256" key="2">
    <source>
        <dbReference type="ARBA" id="ARBA00023242"/>
    </source>
</evidence>
<reference evidence="6" key="1">
    <citation type="submission" date="2013-03" db="EMBL/GenBank/DDBJ databases">
        <title>The Genome Sequence of Anopheles epiroticus epiroticus2.</title>
        <authorList>
            <consortium name="The Broad Institute Genomics Platform"/>
            <person name="Neafsey D.E."/>
            <person name="Howell P."/>
            <person name="Walker B."/>
            <person name="Young S.K."/>
            <person name="Zeng Q."/>
            <person name="Gargeya S."/>
            <person name="Fitzgerald M."/>
            <person name="Haas B."/>
            <person name="Abouelleil A."/>
            <person name="Allen A.W."/>
            <person name="Alvarado L."/>
            <person name="Arachchi H.M."/>
            <person name="Berlin A.M."/>
            <person name="Chapman S.B."/>
            <person name="Gainer-Dewar J."/>
            <person name="Goldberg J."/>
            <person name="Griggs A."/>
            <person name="Gujja S."/>
            <person name="Hansen M."/>
            <person name="Howarth C."/>
            <person name="Imamovic A."/>
            <person name="Ireland A."/>
            <person name="Larimer J."/>
            <person name="McCowan C."/>
            <person name="Murphy C."/>
            <person name="Pearson M."/>
            <person name="Poon T.W."/>
            <person name="Priest M."/>
            <person name="Roberts A."/>
            <person name="Saif S."/>
            <person name="Shea T."/>
            <person name="Sisk P."/>
            <person name="Sykes S."/>
            <person name="Wortman J."/>
            <person name="Nusbaum C."/>
            <person name="Birren B."/>
        </authorList>
    </citation>
    <scope>NUCLEOTIDE SEQUENCE [LARGE SCALE GENOMIC DNA]</scope>
    <source>
        <strain evidence="6">Epiroticus2</strain>
    </source>
</reference>
<dbReference type="GO" id="GO:0006357">
    <property type="term" value="P:regulation of transcription by RNA polymerase II"/>
    <property type="evidence" value="ECO:0007669"/>
    <property type="project" value="TreeGrafter"/>
</dbReference>
<dbReference type="FunFam" id="3.30.710.10:FF:000149">
    <property type="entry name" value="Blast:Protein bric-a-brac 1"/>
    <property type="match status" value="1"/>
</dbReference>
<dbReference type="CDD" id="cd18315">
    <property type="entry name" value="BTB_POZ_BAB-like"/>
    <property type="match status" value="1"/>
</dbReference>
<dbReference type="Proteomes" id="UP000075885">
    <property type="component" value="Unassembled WGS sequence"/>
</dbReference>
<proteinExistence type="predicted"/>
<dbReference type="EnsemblMetazoa" id="AEPI005373-RA">
    <property type="protein sequence ID" value="AEPI005373-PA"/>
    <property type="gene ID" value="AEPI005373"/>
</dbReference>
<dbReference type="InterPro" id="IPR011333">
    <property type="entry name" value="SKP1/BTB/POZ_sf"/>
</dbReference>
<feature type="region of interest" description="Disordered" evidence="3">
    <location>
        <begin position="370"/>
        <end position="445"/>
    </location>
</feature>
<dbReference type="Pfam" id="PF00651">
    <property type="entry name" value="BTB"/>
    <property type="match status" value="1"/>
</dbReference>
<evidence type="ECO:0000256" key="3">
    <source>
        <dbReference type="SAM" id="MobiDB-lite"/>
    </source>
</evidence>
<organism evidence="5 6">
    <name type="scientific">Anopheles epiroticus</name>
    <dbReference type="NCBI Taxonomy" id="199890"/>
    <lineage>
        <taxon>Eukaryota</taxon>
        <taxon>Metazoa</taxon>
        <taxon>Ecdysozoa</taxon>
        <taxon>Arthropoda</taxon>
        <taxon>Hexapoda</taxon>
        <taxon>Insecta</taxon>
        <taxon>Pterygota</taxon>
        <taxon>Neoptera</taxon>
        <taxon>Endopterygota</taxon>
        <taxon>Diptera</taxon>
        <taxon>Nematocera</taxon>
        <taxon>Culicoidea</taxon>
        <taxon>Culicidae</taxon>
        <taxon>Anophelinae</taxon>
        <taxon>Anopheles</taxon>
    </lineage>
</organism>
<feature type="domain" description="BTB" evidence="4">
    <location>
        <begin position="37"/>
        <end position="103"/>
    </location>
</feature>
<comment type="subcellular location">
    <subcellularLocation>
        <location evidence="1">Nucleus</location>
    </subcellularLocation>
</comment>
<feature type="region of interest" description="Disordered" evidence="3">
    <location>
        <begin position="255"/>
        <end position="277"/>
    </location>
</feature>
<dbReference type="AlphaFoldDB" id="A0A182PEL8"/>
<evidence type="ECO:0000256" key="1">
    <source>
        <dbReference type="ARBA" id="ARBA00004123"/>
    </source>
</evidence>